<evidence type="ECO:0008006" key="3">
    <source>
        <dbReference type="Google" id="ProtNLM"/>
    </source>
</evidence>
<organism evidence="1 2">
    <name type="scientific">Diversispora epigaea</name>
    <dbReference type="NCBI Taxonomy" id="1348612"/>
    <lineage>
        <taxon>Eukaryota</taxon>
        <taxon>Fungi</taxon>
        <taxon>Fungi incertae sedis</taxon>
        <taxon>Mucoromycota</taxon>
        <taxon>Glomeromycotina</taxon>
        <taxon>Glomeromycetes</taxon>
        <taxon>Diversisporales</taxon>
        <taxon>Diversisporaceae</taxon>
        <taxon>Diversispora</taxon>
    </lineage>
</organism>
<dbReference type="Proteomes" id="UP000266861">
    <property type="component" value="Unassembled WGS sequence"/>
</dbReference>
<sequence length="239" mass="27967">MYYEDSNEDSNEEWREIKVAREKYHVYRLVALTFFLKEEGKEYVNHIDGDFNKASNLEWQIFNDGSSREFPSIAEAQRVEKLYFKWCSEFDLARHRLLAIDRQEGSQEVKRIGIIIDKETSLEIYEIPTKPHAKIISIMDNWSNQLLVLGENDMKVNIRNVYRCDACVEPLNRQLPQTVNSYPTLVVEIGNTEGLNHLKGCGIFTLHTTIQLYLTIKLYPRRQNNLVASLALMQIQSYL</sequence>
<evidence type="ECO:0000313" key="2">
    <source>
        <dbReference type="Proteomes" id="UP000266861"/>
    </source>
</evidence>
<evidence type="ECO:0000313" key="1">
    <source>
        <dbReference type="EMBL" id="RHZ78334.1"/>
    </source>
</evidence>
<name>A0A397IZ10_9GLOM</name>
<dbReference type="Gene3D" id="3.90.75.20">
    <property type="match status" value="1"/>
</dbReference>
<accession>A0A397IZ10</accession>
<dbReference type="AlphaFoldDB" id="A0A397IZ10"/>
<dbReference type="OrthoDB" id="2307807at2759"/>
<comment type="caution">
    <text evidence="1">The sequence shown here is derived from an EMBL/GenBank/DDBJ whole genome shotgun (WGS) entry which is preliminary data.</text>
</comment>
<protein>
    <recommendedName>
        <fullName evidence="3">HNH nuclease domain-containing protein</fullName>
    </recommendedName>
</protein>
<keyword evidence="2" id="KW-1185">Reference proteome</keyword>
<reference evidence="1 2" key="1">
    <citation type="submission" date="2018-08" db="EMBL/GenBank/DDBJ databases">
        <title>Genome and evolution of the arbuscular mycorrhizal fungus Diversispora epigaea (formerly Glomus versiforme) and its bacterial endosymbionts.</title>
        <authorList>
            <person name="Sun X."/>
            <person name="Fei Z."/>
            <person name="Harrison M."/>
        </authorList>
    </citation>
    <scope>NUCLEOTIDE SEQUENCE [LARGE SCALE GENOMIC DNA]</scope>
    <source>
        <strain evidence="1 2">IT104</strain>
    </source>
</reference>
<gene>
    <name evidence="1" type="ORF">Glove_166g234</name>
</gene>
<proteinExistence type="predicted"/>
<dbReference type="EMBL" id="PQFF01000156">
    <property type="protein sequence ID" value="RHZ78334.1"/>
    <property type="molecule type" value="Genomic_DNA"/>
</dbReference>